<dbReference type="GeneID" id="9182974"/>
<dbReference type="Pfam" id="PF02373">
    <property type="entry name" value="JmjC"/>
    <property type="match status" value="1"/>
</dbReference>
<dbReference type="PANTHER" id="PTHR10694:SF7">
    <property type="entry name" value="[HISTONE H3]-TRIMETHYL-L-LYSINE(9) DEMETHYLASE"/>
    <property type="match status" value="1"/>
</dbReference>
<dbReference type="SMART" id="SM00558">
    <property type="entry name" value="JmjC"/>
    <property type="match status" value="1"/>
</dbReference>
<dbReference type="PROSITE" id="PS51184">
    <property type="entry name" value="JMJC"/>
    <property type="match status" value="1"/>
</dbReference>
<dbReference type="GO" id="GO:0010468">
    <property type="term" value="P:regulation of gene expression"/>
    <property type="evidence" value="ECO:0007669"/>
    <property type="project" value="TreeGrafter"/>
</dbReference>
<feature type="domain" description="JmjN" evidence="2">
    <location>
        <begin position="115"/>
        <end position="157"/>
    </location>
</feature>
<reference evidence="4 5" key="1">
    <citation type="journal article" date="2010" name="Nature">
        <title>Perigord black truffle genome uncovers evolutionary origins and mechanisms of symbiosis.</title>
        <authorList>
            <person name="Martin F."/>
            <person name="Kohler A."/>
            <person name="Murat C."/>
            <person name="Balestrini R."/>
            <person name="Coutinho P.M."/>
            <person name="Jaillon O."/>
            <person name="Montanini B."/>
            <person name="Morin E."/>
            <person name="Noel B."/>
            <person name="Percudani R."/>
            <person name="Porcel B."/>
            <person name="Rubini A."/>
            <person name="Amicucci A."/>
            <person name="Amselem J."/>
            <person name="Anthouard V."/>
            <person name="Arcioni S."/>
            <person name="Artiguenave F."/>
            <person name="Aury J.M."/>
            <person name="Ballario P."/>
            <person name="Bolchi A."/>
            <person name="Brenna A."/>
            <person name="Brun A."/>
            <person name="Buee M."/>
            <person name="Cantarel B."/>
            <person name="Chevalier G."/>
            <person name="Couloux A."/>
            <person name="Da Silva C."/>
            <person name="Denoeud F."/>
            <person name="Duplessis S."/>
            <person name="Ghignone S."/>
            <person name="Hilselberger B."/>
            <person name="Iotti M."/>
            <person name="Marcais B."/>
            <person name="Mello A."/>
            <person name="Miranda M."/>
            <person name="Pacioni G."/>
            <person name="Quesneville H."/>
            <person name="Riccioni C."/>
            <person name="Ruotolo R."/>
            <person name="Splivallo R."/>
            <person name="Stocchi V."/>
            <person name="Tisserant E."/>
            <person name="Viscomi A.R."/>
            <person name="Zambonelli A."/>
            <person name="Zampieri E."/>
            <person name="Henrissat B."/>
            <person name="Lebrun M.H."/>
            <person name="Paolocci F."/>
            <person name="Bonfante P."/>
            <person name="Ottonello S."/>
            <person name="Wincker P."/>
        </authorList>
    </citation>
    <scope>NUCLEOTIDE SEQUENCE [LARGE SCALE GENOMIC DNA]</scope>
    <source>
        <strain evidence="4 5">Mel28</strain>
    </source>
</reference>
<dbReference type="PROSITE" id="PS51183">
    <property type="entry name" value="JMJN"/>
    <property type="match status" value="1"/>
</dbReference>
<dbReference type="SUPFAM" id="SSF51197">
    <property type="entry name" value="Clavaminate synthase-like"/>
    <property type="match status" value="1"/>
</dbReference>
<feature type="domain" description="JmjC" evidence="3">
    <location>
        <begin position="246"/>
        <end position="426"/>
    </location>
</feature>
<keyword evidence="5" id="KW-1185">Reference proteome</keyword>
<organism evidence="4 5">
    <name type="scientific">Tuber melanosporum (strain Mel28)</name>
    <name type="common">Perigord black truffle</name>
    <dbReference type="NCBI Taxonomy" id="656061"/>
    <lineage>
        <taxon>Eukaryota</taxon>
        <taxon>Fungi</taxon>
        <taxon>Dikarya</taxon>
        <taxon>Ascomycota</taxon>
        <taxon>Pezizomycotina</taxon>
        <taxon>Pezizomycetes</taxon>
        <taxon>Pezizales</taxon>
        <taxon>Tuberaceae</taxon>
        <taxon>Tuber</taxon>
    </lineage>
</organism>
<accession>D5GBT7</accession>
<dbReference type="InParanoid" id="D5GBT7"/>
<dbReference type="HOGENOM" id="CLU_590778_0_0_1"/>
<dbReference type="EMBL" id="FN430097">
    <property type="protein sequence ID" value="CAZ81937.1"/>
    <property type="molecule type" value="Genomic_DNA"/>
</dbReference>
<name>D5GBT7_TUBMM</name>
<dbReference type="GO" id="GO:0051864">
    <property type="term" value="F:histone H3K36 demethylase activity"/>
    <property type="evidence" value="ECO:0007669"/>
    <property type="project" value="TreeGrafter"/>
</dbReference>
<dbReference type="GO" id="GO:0032454">
    <property type="term" value="F:histone H3K9 demethylase activity"/>
    <property type="evidence" value="ECO:0007669"/>
    <property type="project" value="TreeGrafter"/>
</dbReference>
<dbReference type="OMA" id="HTEDYNA"/>
<dbReference type="Proteomes" id="UP000006911">
    <property type="component" value="Unassembled WGS sequence"/>
</dbReference>
<dbReference type="InterPro" id="IPR003347">
    <property type="entry name" value="JmjC_dom"/>
</dbReference>
<evidence type="ECO:0000259" key="3">
    <source>
        <dbReference type="PROSITE" id="PS51184"/>
    </source>
</evidence>
<gene>
    <name evidence="4" type="ORF">GSTUM_00005573001</name>
</gene>
<dbReference type="InterPro" id="IPR003349">
    <property type="entry name" value="JmjN"/>
</dbReference>
<dbReference type="eggNOG" id="KOG0958">
    <property type="taxonomic scope" value="Eukaryota"/>
</dbReference>
<dbReference type="GO" id="GO:0005634">
    <property type="term" value="C:nucleus"/>
    <property type="evidence" value="ECO:0007669"/>
    <property type="project" value="TreeGrafter"/>
</dbReference>
<evidence type="ECO:0000313" key="4">
    <source>
        <dbReference type="EMBL" id="CAZ81937.1"/>
    </source>
</evidence>
<evidence type="ECO:0000259" key="2">
    <source>
        <dbReference type="PROSITE" id="PS51183"/>
    </source>
</evidence>
<sequence>MENPDTPTEIAKHISHAGITFEVFRPEELPGIPIFGDPGQRRNNNNNGNNKKRKADEEEEGWEKRRRTTIENELFDSVFIGLETQVCNGGVRLPRLPDWLNAVREDQWDTRAPGVFLVRPSLEDFRSRFVEMMGVLEAIGVEMGVVKVKIPEGWNDTPPIPSSESDRAPPDLELYTMTQRLPLHPSSKSNLTPIYHVTSSTKRTIPASQWREIIQASTRPTAALSETKMCFRGRQWKNILTGIPRDGPTQYSSDNDITDDLRRYLSLSDPKLTLLPGNVLHDNITAVTGIQTPYLYIGQAYTMFALHTEDYNALSLNYQHSGAPKSWRVCSPRSFTALEDFIAASIPNAGNCSQFVRHQSIYLPRETLEGAGVRSILVRQFPGELVITWPLAYHQGWNEGVNVNEACGYGNERWRELFPEKARRVKEGRGVGGGSVYRACGGRCVGGEEPVRLVYRGESDWAV</sequence>
<protein>
    <submittedName>
        <fullName evidence="4">(Perigord truffle) hypothetical protein</fullName>
    </submittedName>
</protein>
<evidence type="ECO:0000313" key="5">
    <source>
        <dbReference type="Proteomes" id="UP000006911"/>
    </source>
</evidence>
<proteinExistence type="predicted"/>
<dbReference type="GO" id="GO:0000785">
    <property type="term" value="C:chromatin"/>
    <property type="evidence" value="ECO:0007669"/>
    <property type="project" value="TreeGrafter"/>
</dbReference>
<evidence type="ECO:0000256" key="1">
    <source>
        <dbReference type="SAM" id="MobiDB-lite"/>
    </source>
</evidence>
<dbReference type="RefSeq" id="XP_002837746.1">
    <property type="nucleotide sequence ID" value="XM_002837700.1"/>
</dbReference>
<feature type="region of interest" description="Disordered" evidence="1">
    <location>
        <begin position="32"/>
        <end position="64"/>
    </location>
</feature>
<dbReference type="AlphaFoldDB" id="D5GBT7"/>
<dbReference type="PANTHER" id="PTHR10694">
    <property type="entry name" value="LYSINE-SPECIFIC DEMETHYLASE"/>
    <property type="match status" value="1"/>
</dbReference>
<dbReference type="STRING" id="656061.D5GBT7"/>
<dbReference type="Gene3D" id="2.60.120.650">
    <property type="entry name" value="Cupin"/>
    <property type="match status" value="1"/>
</dbReference>
<dbReference type="KEGG" id="tml:GSTUM_00005573001"/>